<reference evidence="3 4" key="1">
    <citation type="submission" date="2020-07" db="EMBL/GenBank/DDBJ databases">
        <title>Genomic Encyclopedia of Type Strains, Phase IV (KMG-IV): sequencing the most valuable type-strain genomes for metagenomic binning, comparative biology and taxonomic classification.</title>
        <authorList>
            <person name="Goeker M."/>
        </authorList>
    </citation>
    <scope>NUCLEOTIDE SEQUENCE [LARGE SCALE GENOMIC DNA]</scope>
    <source>
        <strain evidence="3 4">DSM 45533</strain>
    </source>
</reference>
<comment type="caution">
    <text evidence="3">The sequence shown here is derived from an EMBL/GenBank/DDBJ whole genome shotgun (WGS) entry which is preliminary data.</text>
</comment>
<dbReference type="AlphaFoldDB" id="A0A7W0CHY6"/>
<sequence>MKLRSILAVAALTAGVTWMAAGPAAAAENDCKKKGGVLRSTSSMVSVCDNVAGLAAAGGYGWRMNVPDDNAVMGTAEELAMRAGLPGLSRASAVLSLADLAGVAAGAGVPAVPARVPAGLESVSQVAELPDLPGLPSEPVSALPQPLDKRPALPALPDASGATSLKPPMELIEPVTGVKRQVEGTVTGTVPQVPDVAGHVPLTEPKAVEDLTGLLDGLDLGK</sequence>
<feature type="region of interest" description="Disordered" evidence="1">
    <location>
        <begin position="135"/>
        <end position="171"/>
    </location>
</feature>
<protein>
    <submittedName>
        <fullName evidence="3">Uncharacterized protein</fullName>
    </submittedName>
</protein>
<keyword evidence="2" id="KW-0732">Signal</keyword>
<dbReference type="EMBL" id="JACDUR010000003">
    <property type="protein sequence ID" value="MBA2891317.1"/>
    <property type="molecule type" value="Genomic_DNA"/>
</dbReference>
<organism evidence="3 4">
    <name type="scientific">Nonomuraea soli</name>
    <dbReference type="NCBI Taxonomy" id="1032476"/>
    <lineage>
        <taxon>Bacteria</taxon>
        <taxon>Bacillati</taxon>
        <taxon>Actinomycetota</taxon>
        <taxon>Actinomycetes</taxon>
        <taxon>Streptosporangiales</taxon>
        <taxon>Streptosporangiaceae</taxon>
        <taxon>Nonomuraea</taxon>
    </lineage>
</organism>
<gene>
    <name evidence="3" type="ORF">HNR30_002658</name>
</gene>
<feature type="chain" id="PRO_5039108190" evidence="2">
    <location>
        <begin position="21"/>
        <end position="222"/>
    </location>
</feature>
<name>A0A7W0CHY6_9ACTN</name>
<dbReference type="Proteomes" id="UP000530928">
    <property type="component" value="Unassembled WGS sequence"/>
</dbReference>
<keyword evidence="4" id="KW-1185">Reference proteome</keyword>
<proteinExistence type="predicted"/>
<accession>A0A7W0CHY6</accession>
<evidence type="ECO:0000256" key="2">
    <source>
        <dbReference type="SAM" id="SignalP"/>
    </source>
</evidence>
<dbReference type="RefSeq" id="WP_181610133.1">
    <property type="nucleotide sequence ID" value="NZ_BAABAM010000002.1"/>
</dbReference>
<evidence type="ECO:0000313" key="4">
    <source>
        <dbReference type="Proteomes" id="UP000530928"/>
    </source>
</evidence>
<evidence type="ECO:0000313" key="3">
    <source>
        <dbReference type="EMBL" id="MBA2891317.1"/>
    </source>
</evidence>
<feature type="signal peptide" evidence="2">
    <location>
        <begin position="1"/>
        <end position="20"/>
    </location>
</feature>
<evidence type="ECO:0000256" key="1">
    <source>
        <dbReference type="SAM" id="MobiDB-lite"/>
    </source>
</evidence>